<organism evidence="2 3">
    <name type="scientific">Tetradesmus obliquus</name>
    <name type="common">Green alga</name>
    <name type="synonym">Acutodesmus obliquus</name>
    <dbReference type="NCBI Taxonomy" id="3088"/>
    <lineage>
        <taxon>Eukaryota</taxon>
        <taxon>Viridiplantae</taxon>
        <taxon>Chlorophyta</taxon>
        <taxon>core chlorophytes</taxon>
        <taxon>Chlorophyceae</taxon>
        <taxon>CS clade</taxon>
        <taxon>Sphaeropleales</taxon>
        <taxon>Scenedesmaceae</taxon>
        <taxon>Tetradesmus</taxon>
    </lineage>
</organism>
<name>A0A383WA67_TETOB</name>
<dbReference type="EMBL" id="FNXT01001201">
    <property type="protein sequence ID" value="SZX73884.1"/>
    <property type="molecule type" value="Genomic_DNA"/>
</dbReference>
<dbReference type="AlphaFoldDB" id="A0A383WA67"/>
<dbReference type="InterPro" id="IPR038941">
    <property type="entry name" value="At4g14100-like"/>
</dbReference>
<dbReference type="Proteomes" id="UP000256970">
    <property type="component" value="Unassembled WGS sequence"/>
</dbReference>
<reference evidence="2 3" key="1">
    <citation type="submission" date="2016-10" db="EMBL/GenBank/DDBJ databases">
        <authorList>
            <person name="Cai Z."/>
        </authorList>
    </citation>
    <scope>NUCLEOTIDE SEQUENCE [LARGE SCALE GENOMIC DNA]</scope>
</reference>
<gene>
    <name evidence="2" type="ORF">BQ4739_LOCUS14150</name>
</gene>
<protein>
    <submittedName>
        <fullName evidence="2">Uncharacterized protein</fullName>
    </submittedName>
</protein>
<dbReference type="PANTHER" id="PTHR33880">
    <property type="entry name" value="EXPRESSED PROTEIN"/>
    <property type="match status" value="1"/>
</dbReference>
<sequence length="268" mass="28949">MAAVEAAADLATPGVDAAAAADLATSAAAAAADQDQQQAVGDSSGSSSSGGSGGSSAPWRATPPVWPQKFKATLFQNRTNKLALTTLYYDWKLGANLNIIANQLGKAGTVWDLEWNNGTSFIFSRDEPVCKVLHFDVGILTPDWLANSTHLGQTETDTFVCDVWTKADFINYYADVDNAKPVRWTFLWSSAEFHVLEFNENEALPKNLWQAPKYCFSNASSAPTELDQQPLANGRMFRLQAAQEVAAAAAAKQQQQPQQQQTSKVQAS</sequence>
<dbReference type="STRING" id="3088.A0A383WA67"/>
<evidence type="ECO:0000313" key="3">
    <source>
        <dbReference type="Proteomes" id="UP000256970"/>
    </source>
</evidence>
<feature type="compositionally biased region" description="Low complexity" evidence="1">
    <location>
        <begin position="31"/>
        <end position="47"/>
    </location>
</feature>
<keyword evidence="3" id="KW-1185">Reference proteome</keyword>
<dbReference type="PANTHER" id="PTHR33880:SF19">
    <property type="entry name" value="EXPRESSED PROTEIN"/>
    <property type="match status" value="1"/>
</dbReference>
<accession>A0A383WA67</accession>
<evidence type="ECO:0000256" key="1">
    <source>
        <dbReference type="SAM" id="MobiDB-lite"/>
    </source>
</evidence>
<feature type="region of interest" description="Disordered" evidence="1">
    <location>
        <begin position="31"/>
        <end position="62"/>
    </location>
</feature>
<proteinExistence type="predicted"/>
<evidence type="ECO:0000313" key="2">
    <source>
        <dbReference type="EMBL" id="SZX73884.1"/>
    </source>
</evidence>